<name>A0AAX4QG94_9CAUD</name>
<dbReference type="Pfam" id="PF23140">
    <property type="entry name" value="Gp80"/>
    <property type="match status" value="1"/>
</dbReference>
<sequence length="139" mass="14334">MSRRLSDYTVANLINALLGKAAFPVTSEAYLALFTATPANNGSPTNEVTGGSYARVSIKALMQTATVTPPNPATSGQTGTITFPTATANWGTITEVAICDALTGGNWLVKVAITPQVVNSGAIFELPIGTLSLFNAEVS</sequence>
<proteinExistence type="predicted"/>
<protein>
    <recommendedName>
        <fullName evidence="3">Virion structural protein</fullName>
    </recommendedName>
</protein>
<evidence type="ECO:0000313" key="1">
    <source>
        <dbReference type="EMBL" id="XAI95498.1"/>
    </source>
</evidence>
<organism evidence="1 2">
    <name type="scientific">Microcystis phage Mvi-JY20</name>
    <dbReference type="NCBI Taxonomy" id="3128146"/>
    <lineage>
        <taxon>Viruses</taxon>
        <taxon>Duplodnaviria</taxon>
        <taxon>Heunggongvirae</taxon>
        <taxon>Uroviricota</taxon>
        <taxon>Caudoviricetes</taxon>
    </lineage>
</organism>
<dbReference type="InterPro" id="IPR056908">
    <property type="entry name" value="Gp80-like"/>
</dbReference>
<accession>A0AAX4QG94</accession>
<dbReference type="Proteomes" id="UP001459105">
    <property type="component" value="Segment"/>
</dbReference>
<evidence type="ECO:0008006" key="3">
    <source>
        <dbReference type="Google" id="ProtNLM"/>
    </source>
</evidence>
<evidence type="ECO:0000313" key="2">
    <source>
        <dbReference type="Proteomes" id="UP001459105"/>
    </source>
</evidence>
<dbReference type="EMBL" id="PP438412">
    <property type="protein sequence ID" value="XAI95498.1"/>
    <property type="molecule type" value="Genomic_DNA"/>
</dbReference>
<reference evidence="1" key="1">
    <citation type="submission" date="2024-03" db="EMBL/GenBank/DDBJ databases">
        <authorList>
            <person name="Lin W."/>
            <person name="Li D."/>
            <person name="Tong Y."/>
        </authorList>
    </citation>
    <scope>NUCLEOTIDE SEQUENCE</scope>
</reference>